<protein>
    <recommendedName>
        <fullName evidence="10">D-lactate dehydrogenase (cytochrome)</fullName>
        <ecNumber evidence="10">1.1.2.4</ecNumber>
    </recommendedName>
</protein>
<evidence type="ECO:0000256" key="4">
    <source>
        <dbReference type="ARBA" id="ARBA00022723"/>
    </source>
</evidence>
<keyword evidence="8" id="KW-0408">Iron</keyword>
<dbReference type="InterPro" id="IPR016166">
    <property type="entry name" value="FAD-bd_PCMH"/>
</dbReference>
<keyword evidence="7" id="KW-0560">Oxidoreductase</keyword>
<reference evidence="13 14" key="1">
    <citation type="submission" date="2021-05" db="EMBL/GenBank/DDBJ databases">
        <title>Shewanella sp. JM162201.</title>
        <authorList>
            <person name="Xu S."/>
            <person name="Li A."/>
        </authorList>
    </citation>
    <scope>NUCLEOTIDE SEQUENCE [LARGE SCALE GENOMIC DNA]</scope>
    <source>
        <strain evidence="13 14">JM162201</strain>
    </source>
</reference>
<accession>A0ABS5UYP7</accession>
<evidence type="ECO:0000256" key="6">
    <source>
        <dbReference type="ARBA" id="ARBA00022946"/>
    </source>
</evidence>
<dbReference type="SUPFAM" id="SSF46548">
    <property type="entry name" value="alpha-helical ferredoxin"/>
    <property type="match status" value="1"/>
</dbReference>
<dbReference type="PANTHER" id="PTHR11748">
    <property type="entry name" value="D-LACTATE DEHYDROGENASE"/>
    <property type="match status" value="1"/>
</dbReference>
<dbReference type="Pfam" id="PF02754">
    <property type="entry name" value="CCG"/>
    <property type="match status" value="2"/>
</dbReference>
<dbReference type="InterPro" id="IPR016164">
    <property type="entry name" value="FAD-linked_Oxase-like_C"/>
</dbReference>
<feature type="domain" description="FAD-binding PCMH-type" evidence="12">
    <location>
        <begin position="65"/>
        <end position="294"/>
    </location>
</feature>
<dbReference type="Gene3D" id="1.10.45.10">
    <property type="entry name" value="Vanillyl-alcohol Oxidase, Chain A, domain 4"/>
    <property type="match status" value="1"/>
</dbReference>
<dbReference type="SUPFAM" id="SSF55103">
    <property type="entry name" value="FAD-linked oxidases, C-terminal domain"/>
    <property type="match status" value="1"/>
</dbReference>
<dbReference type="InterPro" id="IPR009051">
    <property type="entry name" value="Helical_ferredxn"/>
</dbReference>
<dbReference type="Proteomes" id="UP001195903">
    <property type="component" value="Unassembled WGS sequence"/>
</dbReference>
<dbReference type="InterPro" id="IPR016167">
    <property type="entry name" value="FAD-bd_PCMH_sub1"/>
</dbReference>
<dbReference type="InterPro" id="IPR016171">
    <property type="entry name" value="Vanillyl_alc_oxidase_C-sub2"/>
</dbReference>
<dbReference type="InterPro" id="IPR006094">
    <property type="entry name" value="Oxid_FAD_bind_N"/>
</dbReference>
<dbReference type="EMBL" id="JAHEPS010000001">
    <property type="protein sequence ID" value="MBT1443257.1"/>
    <property type="molecule type" value="Genomic_DNA"/>
</dbReference>
<evidence type="ECO:0000256" key="7">
    <source>
        <dbReference type="ARBA" id="ARBA00023002"/>
    </source>
</evidence>
<dbReference type="Gene3D" id="3.30.70.2740">
    <property type="match status" value="1"/>
</dbReference>
<evidence type="ECO:0000313" key="14">
    <source>
        <dbReference type="Proteomes" id="UP001195903"/>
    </source>
</evidence>
<keyword evidence="3" id="KW-0285">Flavoprotein</keyword>
<comment type="similarity">
    <text evidence="2">Belongs to the FAD-binding oxidoreductase/transferase type 4 family.</text>
</comment>
<dbReference type="Pfam" id="PF13183">
    <property type="entry name" value="Fer4_8"/>
    <property type="match status" value="1"/>
</dbReference>
<dbReference type="RefSeq" id="WP_214505451.1">
    <property type="nucleotide sequence ID" value="NZ_JAHEPS010000001.1"/>
</dbReference>
<dbReference type="PROSITE" id="PS00198">
    <property type="entry name" value="4FE4S_FER_1"/>
    <property type="match status" value="2"/>
</dbReference>
<dbReference type="Pfam" id="PF01565">
    <property type="entry name" value="FAD_binding_4"/>
    <property type="match status" value="1"/>
</dbReference>
<dbReference type="Pfam" id="PF02913">
    <property type="entry name" value="FAD-oxidase_C"/>
    <property type="match status" value="1"/>
</dbReference>
<dbReference type="InterPro" id="IPR016169">
    <property type="entry name" value="FAD-bd_PCMH_sub2"/>
</dbReference>
<evidence type="ECO:0000313" key="13">
    <source>
        <dbReference type="EMBL" id="MBT1443257.1"/>
    </source>
</evidence>
<comment type="cofactor">
    <cofactor evidence="1">
        <name>FAD</name>
        <dbReference type="ChEBI" id="CHEBI:57692"/>
    </cofactor>
</comment>
<keyword evidence="5" id="KW-0274">FAD</keyword>
<feature type="domain" description="4Fe-4S ferredoxin-type" evidence="11">
    <location>
        <begin position="615"/>
        <end position="647"/>
    </location>
</feature>
<keyword evidence="4" id="KW-0479">Metal-binding</keyword>
<dbReference type="PROSITE" id="PS51387">
    <property type="entry name" value="FAD_PCMH"/>
    <property type="match status" value="1"/>
</dbReference>
<dbReference type="InterPro" id="IPR017896">
    <property type="entry name" value="4Fe4S_Fe-S-bd"/>
</dbReference>
<evidence type="ECO:0000256" key="1">
    <source>
        <dbReference type="ARBA" id="ARBA00001974"/>
    </source>
</evidence>
<organism evidence="13 14">
    <name type="scientific">Shewanella jiangmenensis</name>
    <dbReference type="NCBI Taxonomy" id="2837387"/>
    <lineage>
        <taxon>Bacteria</taxon>
        <taxon>Pseudomonadati</taxon>
        <taxon>Pseudomonadota</taxon>
        <taxon>Gammaproteobacteria</taxon>
        <taxon>Alteromonadales</taxon>
        <taxon>Shewanellaceae</taxon>
        <taxon>Shewanella</taxon>
    </lineage>
</organism>
<evidence type="ECO:0000256" key="3">
    <source>
        <dbReference type="ARBA" id="ARBA00022630"/>
    </source>
</evidence>
<gene>
    <name evidence="13" type="ORF">KJI95_01775</name>
</gene>
<evidence type="ECO:0000256" key="9">
    <source>
        <dbReference type="ARBA" id="ARBA00023014"/>
    </source>
</evidence>
<dbReference type="InterPro" id="IPR036318">
    <property type="entry name" value="FAD-bd_PCMH-like_sf"/>
</dbReference>
<keyword evidence="9" id="KW-0411">Iron-sulfur</keyword>
<dbReference type="SUPFAM" id="SSF56176">
    <property type="entry name" value="FAD-binding/transporter-associated domain-like"/>
    <property type="match status" value="1"/>
</dbReference>
<evidence type="ECO:0000259" key="11">
    <source>
        <dbReference type="PROSITE" id="PS51379"/>
    </source>
</evidence>
<dbReference type="Gene3D" id="3.30.465.10">
    <property type="match status" value="1"/>
</dbReference>
<dbReference type="InterPro" id="IPR017900">
    <property type="entry name" value="4Fe4S_Fe_S_CS"/>
</dbReference>
<evidence type="ECO:0000259" key="12">
    <source>
        <dbReference type="PROSITE" id="PS51387"/>
    </source>
</evidence>
<dbReference type="EC" id="1.1.2.4" evidence="10"/>
<feature type="domain" description="4Fe-4S ferredoxin-type" evidence="11">
    <location>
        <begin position="558"/>
        <end position="589"/>
    </location>
</feature>
<dbReference type="Gene3D" id="1.10.1060.10">
    <property type="entry name" value="Alpha-helical ferredoxin"/>
    <property type="match status" value="1"/>
</dbReference>
<proteinExistence type="inferred from homology"/>
<dbReference type="Gene3D" id="3.30.43.10">
    <property type="entry name" value="Uridine Diphospho-n-acetylenolpyruvylglucosamine Reductase, domain 2"/>
    <property type="match status" value="1"/>
</dbReference>
<comment type="caution">
    <text evidence="13">The sequence shown here is derived from an EMBL/GenBank/DDBJ whole genome shotgun (WGS) entry which is preliminary data.</text>
</comment>
<dbReference type="InterPro" id="IPR004017">
    <property type="entry name" value="Cys_rich_dom"/>
</dbReference>
<keyword evidence="14" id="KW-1185">Reference proteome</keyword>
<dbReference type="PROSITE" id="PS51379">
    <property type="entry name" value="4FE4S_FER_2"/>
    <property type="match status" value="2"/>
</dbReference>
<dbReference type="InterPro" id="IPR004113">
    <property type="entry name" value="FAD-bd_oxidored_4_C"/>
</dbReference>
<evidence type="ECO:0000256" key="8">
    <source>
        <dbReference type="ARBA" id="ARBA00023004"/>
    </source>
</evidence>
<evidence type="ECO:0000256" key="5">
    <source>
        <dbReference type="ARBA" id="ARBA00022827"/>
    </source>
</evidence>
<evidence type="ECO:0000256" key="2">
    <source>
        <dbReference type="ARBA" id="ARBA00008000"/>
    </source>
</evidence>
<dbReference type="PANTHER" id="PTHR11748:SF111">
    <property type="entry name" value="D-LACTATE DEHYDROGENASE, MITOCHONDRIAL-RELATED"/>
    <property type="match status" value="1"/>
</dbReference>
<sequence length="963" mass="104082">MSVDNNTVDPKTASGLKAAVELKNIVSKIIDYETLSTELKASLGEKAVSRDPVRRFAWSTDASYFRIVPEVVVHADNLEQVKATLSLARKHGAPVTFRAAGTSLSGQAIGPGILLKLGHDGFRAVKVSDDGTKVTLGAAVIGADANAALKPLDKKIGPDPATLASAMIGGIVNNNASGMCCGTAQNSYQTVASMKLLLADGTALDTGCDTSRHCFRQSHAELLDGLAKLAAMVKADDALAARIRKKYAIKNTTGYSLNALVDFEEPFDILNHLMVGSEGTLAFVDEVTYHTVDEARFKASAMAVFFSMEDAASAIPFLIGDSVAAAELLDWASIKAVTGKKGMPLWLKDLPEGAAILLIESRASDAQTLKAYTDEVIGKIAHIPTWQPIEFSTDAAVYSKYWAMRSGLFPIIGGERPKGSSVIIEDVAFEVQHLAAAARDLTALFHKHGYPEGVIYGHALAGNFHFIITPTFATQADIDRFHGFMQDVAEMVIHTYDGSMKAEHGTGRAVAPFVEMEWGSDAYTLMKNIKALFDPTGMLNPGVILNDDTQVHVKNIKPCPVVDDLVDKCIECGFCEKTCPTSALNLTPRQRIATLREISRLEQTGDSAAAEELRAAAKYDVVDTCAACQLCTIACPVDNSMGQLVRKLRTPYISTTEQKVLDFQAKHFGAVNQVISTGFDALGVIHRITGDSLTSGLMKFGRMISKEVPYWDPSFPKGGSLPKVSAPKPGRETLVYFPACGGRTFGPTPLDTDKRPLPEVVVTVLERAGYNVVVPEHGRSLCCGQMWESKGDFKNADAKRLELIEALKAKSDNGKLKVLVDALSCTKRTLGGEPDIEILDLVEFLHDEVLPRLTLSPKEVVTLHLGCSAKHLKVEDKMQAIAQLCAKQVHRPAGIDCCGYAGEKGLYKPEINEVALRNIKKLLPVGVKEGYYANRMCEVGLGKHSGIPYRHLVYLVEECSRGN</sequence>
<name>A0ABS5UYP7_9GAMM</name>
<evidence type="ECO:0000256" key="10">
    <source>
        <dbReference type="ARBA" id="ARBA00038897"/>
    </source>
</evidence>
<keyword evidence="6" id="KW-0809">Transit peptide</keyword>